<feature type="region of interest" description="Disordered" evidence="1">
    <location>
        <begin position="1578"/>
        <end position="1627"/>
    </location>
</feature>
<feature type="domain" description="START" evidence="3">
    <location>
        <begin position="493"/>
        <end position="666"/>
    </location>
</feature>
<evidence type="ECO:0000256" key="2">
    <source>
        <dbReference type="SAM" id="Phobius"/>
    </source>
</evidence>
<keyword evidence="5" id="KW-1185">Reference proteome</keyword>
<sequence length="1709" mass="187662">MDDGVGLRESWYAALDTAQTNFRQLLTSHSSPDWKRVNDSATSSGSSPKGKARASTLPQLTDVIVHRRVVKGETVYRAVLDVPVGEDGTVSLDACKSVLLSPELRKEWDPAVEGAQLLEMCDQVTRVVKTNFTLGWPASPRDAVTISRTFNDATTLIDISTSLPRSPNEPTYLRPSPPYVRSEVTLFAWCIQVLKPQSPSADSSKSPLPTRLRLTNFWQHDLKAPWNFGSTSNMASSLNAMMVGFFKSVQTRGTRIPLLLGYGNGVSVERIRFENDRDALSVDYSIVPEDEDHHVHHKVEQGVEELHAIREHRRLARSIECALPAGEGWDVQLSTKGSSEEVSQLPWTIHATRDTSIPETLDDKIIFRVKHAPLPNDHSVLKVSIVIERSSPTGGIRLNGIPQPIEKIEERDPSSYFMSEQMLQDASSTADFSLKSRSTFASTSTSTTLQDVPQLTRTLTGERSAAAEKALLSRVKRNYIYFSSLLQEPEAKWKRTTEARGVSIAQLDSIDPTLVVYRAEATFVGLGLWDLYATIVSPGARAQWDKLHDDAVLLEDVNQLTELWHYKTKPAWPVVGRDAVVLKTVYKSSSTIHVFAFSADDPNLFPQMPPTDPNVIRTQVDLQGWAIEALSPTTTLLTLLEQSDPKGWKDKTSIPQQMITTVTGVGEFAIKFGGPPIVTRLDGARSNDMRYDHERGSFRIEYENAPDRRSSDAAGQASPAAPSIECELRCDLDAWATSLDIVVDPPPLSVACLRRHRLSAAGGGLWLTISHDAVHASDERLQVIVRRAPQGGTKEKGLVMVNGAKVEVDVEELPDKEVKTLAKKKRIKPVRIPLDQPPVEGAIRRRRAEWDAEQNSKVETPISPTTPEFTTSAPKFVSTWTKYFNYAVEQATTTTQQYVAAISPATGLDVVPSASKTSMQYALDALSYIQGLHASTSTDDWTLLSEKDFPVYRKVAEQISPVIPVHKGEKVIEGVSAEELASVISSYDCRKQWDTRFDSANILESFGAGSHTAFVVTKGGFPFRDRGFYLANIVARQTAPSSSLRRHGDSEQQSDSGAAIFCVSASFAPQSVSTFSQAKYNPYTLPVGRVFIDGWILETLDPYTSENYAIPSARCSRIVAVDYGGSVPAAVNSMINGLLPKSILAVETYVKSKSPPPFMRQPAANLVISNKHDDDPLSQQWSLRRRDPTRTSVTTSFQPANRTYHSVSLINTAGQILSVPSSSPLVNDRTPRPSRIMQSPRTPSPTSADAPPGSRGGERSTTSTTPIPTPSSSRIIRNDNVVRSRSRDAPIKSSPSMFTNRGEVRHPVDLLLSELVVDSKLYPEGYEVITESYIDKTKAALPLPGPSITKEDKGNALPIAFTIYTLPPSPHHSSGLNIDRPPRHLLRLTLPTAQYQVSTIQDPLTGETRRAPPKPQWVLDLEEVGRAVVNITIKPSASASGEPADQKKSTVIVDGKPTPVFTEKESLTNIGRDELLDSRTTKMDLLVRSSSESEPVPNDLQVPIAVAEHFHDESFPKLVSAAQEPIEETESPSSPVEEKKAEMETVSSPTETSAVDNAASGIFRFWNVYPNSLLRFASAPSSRPPSVALSPSNPTLVEESESPSLASEPPKTNETTGNDDAPSVPGAMCLASSSQTGRQMYPLSMLIMAALIGFLLGSLLRSLISPADFIYVSTDLKELEAGWREIKRLVEVKYIVGGWDFQIAVVRRH</sequence>
<dbReference type="PROSITE" id="PS50848">
    <property type="entry name" value="START"/>
    <property type="match status" value="3"/>
</dbReference>
<dbReference type="SUPFAM" id="SSF55961">
    <property type="entry name" value="Bet v1-like"/>
    <property type="match status" value="3"/>
</dbReference>
<feature type="region of interest" description="Disordered" evidence="1">
    <location>
        <begin position="31"/>
        <end position="55"/>
    </location>
</feature>
<dbReference type="Gene3D" id="3.30.530.20">
    <property type="match status" value="3"/>
</dbReference>
<evidence type="ECO:0000313" key="5">
    <source>
        <dbReference type="Proteomes" id="UP000813824"/>
    </source>
</evidence>
<feature type="region of interest" description="Disordered" evidence="1">
    <location>
        <begin position="1219"/>
        <end position="1300"/>
    </location>
</feature>
<keyword evidence="2" id="KW-1133">Transmembrane helix</keyword>
<dbReference type="CDD" id="cd00177">
    <property type="entry name" value="START"/>
    <property type="match status" value="1"/>
</dbReference>
<name>A0A8K0UKM5_9AGAR</name>
<dbReference type="Pfam" id="PF01852">
    <property type="entry name" value="START"/>
    <property type="match status" value="2"/>
</dbReference>
<feature type="transmembrane region" description="Helical" evidence="2">
    <location>
        <begin position="1640"/>
        <end position="1660"/>
    </location>
</feature>
<keyword evidence="2" id="KW-0812">Transmembrane</keyword>
<dbReference type="PANTHER" id="PTHR19308:SF54">
    <property type="entry name" value="START DOMAIN-CONTAINING PROTEIN"/>
    <property type="match status" value="1"/>
</dbReference>
<feature type="region of interest" description="Disordered" evidence="1">
    <location>
        <begin position="850"/>
        <end position="869"/>
    </location>
</feature>
<organism evidence="4 5">
    <name type="scientific">Cristinia sonorae</name>
    <dbReference type="NCBI Taxonomy" id="1940300"/>
    <lineage>
        <taxon>Eukaryota</taxon>
        <taxon>Fungi</taxon>
        <taxon>Dikarya</taxon>
        <taxon>Basidiomycota</taxon>
        <taxon>Agaricomycotina</taxon>
        <taxon>Agaricomycetes</taxon>
        <taxon>Agaricomycetidae</taxon>
        <taxon>Agaricales</taxon>
        <taxon>Pleurotineae</taxon>
        <taxon>Stephanosporaceae</taxon>
        <taxon>Cristinia</taxon>
    </lineage>
</organism>
<feature type="compositionally biased region" description="Low complexity" evidence="1">
    <location>
        <begin position="1259"/>
        <end position="1275"/>
    </location>
</feature>
<dbReference type="GO" id="GO:0008289">
    <property type="term" value="F:lipid binding"/>
    <property type="evidence" value="ECO:0007669"/>
    <property type="project" value="InterPro"/>
</dbReference>
<feature type="compositionally biased region" description="Polar residues" evidence="1">
    <location>
        <begin position="1236"/>
        <end position="1247"/>
    </location>
</feature>
<dbReference type="Proteomes" id="UP000813824">
    <property type="component" value="Unassembled WGS sequence"/>
</dbReference>
<evidence type="ECO:0000259" key="3">
    <source>
        <dbReference type="PROSITE" id="PS50848"/>
    </source>
</evidence>
<feature type="domain" description="START" evidence="3">
    <location>
        <begin position="934"/>
        <end position="1136"/>
    </location>
</feature>
<dbReference type="InterPro" id="IPR023393">
    <property type="entry name" value="START-like_dom_sf"/>
</dbReference>
<evidence type="ECO:0000313" key="4">
    <source>
        <dbReference type="EMBL" id="KAH8093251.1"/>
    </source>
</evidence>
<proteinExistence type="predicted"/>
<feature type="compositionally biased region" description="Basic and acidic residues" evidence="1">
    <location>
        <begin position="1276"/>
        <end position="1290"/>
    </location>
</feature>
<keyword evidence="2" id="KW-0472">Membrane</keyword>
<dbReference type="InterPro" id="IPR051213">
    <property type="entry name" value="START_lipid_transfer"/>
</dbReference>
<dbReference type="InterPro" id="IPR002913">
    <property type="entry name" value="START_lipid-bd_dom"/>
</dbReference>
<feature type="region of interest" description="Disordered" evidence="1">
    <location>
        <begin position="1170"/>
        <end position="1198"/>
    </location>
</feature>
<feature type="domain" description="START" evidence="3">
    <location>
        <begin position="30"/>
        <end position="258"/>
    </location>
</feature>
<feature type="compositionally biased region" description="Low complexity" evidence="1">
    <location>
        <begin position="1578"/>
        <end position="1592"/>
    </location>
</feature>
<feature type="compositionally biased region" description="Polar residues" evidence="1">
    <location>
        <begin position="857"/>
        <end position="869"/>
    </location>
</feature>
<protein>
    <recommendedName>
        <fullName evidence="3">START domain-containing protein</fullName>
    </recommendedName>
</protein>
<reference evidence="4" key="1">
    <citation type="journal article" date="2021" name="New Phytol.">
        <title>Evolutionary innovations through gain and loss of genes in the ectomycorrhizal Boletales.</title>
        <authorList>
            <person name="Wu G."/>
            <person name="Miyauchi S."/>
            <person name="Morin E."/>
            <person name="Kuo A."/>
            <person name="Drula E."/>
            <person name="Varga T."/>
            <person name="Kohler A."/>
            <person name="Feng B."/>
            <person name="Cao Y."/>
            <person name="Lipzen A."/>
            <person name="Daum C."/>
            <person name="Hundley H."/>
            <person name="Pangilinan J."/>
            <person name="Johnson J."/>
            <person name="Barry K."/>
            <person name="LaButti K."/>
            <person name="Ng V."/>
            <person name="Ahrendt S."/>
            <person name="Min B."/>
            <person name="Choi I.G."/>
            <person name="Park H."/>
            <person name="Plett J.M."/>
            <person name="Magnuson J."/>
            <person name="Spatafora J.W."/>
            <person name="Nagy L.G."/>
            <person name="Henrissat B."/>
            <person name="Grigoriev I.V."/>
            <person name="Yang Z.L."/>
            <person name="Xu J."/>
            <person name="Martin F.M."/>
        </authorList>
    </citation>
    <scope>NUCLEOTIDE SEQUENCE</scope>
    <source>
        <strain evidence="4">KKN 215</strain>
    </source>
</reference>
<evidence type="ECO:0000256" key="1">
    <source>
        <dbReference type="SAM" id="MobiDB-lite"/>
    </source>
</evidence>
<dbReference type="OrthoDB" id="196858at2759"/>
<comment type="caution">
    <text evidence="4">The sequence shown here is derived from an EMBL/GenBank/DDBJ whole genome shotgun (WGS) entry which is preliminary data.</text>
</comment>
<feature type="region of interest" description="Disordered" evidence="1">
    <location>
        <begin position="1521"/>
        <end position="1553"/>
    </location>
</feature>
<dbReference type="EMBL" id="JAEVFJ010000029">
    <property type="protein sequence ID" value="KAH8093251.1"/>
    <property type="molecule type" value="Genomic_DNA"/>
</dbReference>
<dbReference type="GO" id="GO:0005737">
    <property type="term" value="C:cytoplasm"/>
    <property type="evidence" value="ECO:0007669"/>
    <property type="project" value="UniProtKB-ARBA"/>
</dbReference>
<dbReference type="PANTHER" id="PTHR19308">
    <property type="entry name" value="PHOSPHATIDYLCHOLINE TRANSFER PROTEIN"/>
    <property type="match status" value="1"/>
</dbReference>
<gene>
    <name evidence="4" type="ORF">BXZ70DRAFT_949630</name>
</gene>
<accession>A0A8K0UKM5</accession>